<gene>
    <name evidence="1" type="ORF">RND15_27085</name>
</gene>
<proteinExistence type="predicted"/>
<accession>A0ABU2XKA2</accession>
<evidence type="ECO:0000313" key="1">
    <source>
        <dbReference type="EMBL" id="MDT0546348.1"/>
    </source>
</evidence>
<protein>
    <submittedName>
        <fullName evidence="1">Winged helix DNA-binding domain-containing protein</fullName>
    </submittedName>
</protein>
<evidence type="ECO:0000313" key="2">
    <source>
        <dbReference type="Proteomes" id="UP001180754"/>
    </source>
</evidence>
<dbReference type="Proteomes" id="UP001180754">
    <property type="component" value="Unassembled WGS sequence"/>
</dbReference>
<dbReference type="InterPro" id="IPR009351">
    <property type="entry name" value="AlkZ-like"/>
</dbReference>
<reference evidence="1" key="1">
    <citation type="submission" date="2024-05" db="EMBL/GenBank/DDBJ databases">
        <title>30 novel species of actinomycetes from the DSMZ collection.</title>
        <authorList>
            <person name="Nouioui I."/>
        </authorList>
    </citation>
    <scope>NUCLEOTIDE SEQUENCE</scope>
    <source>
        <strain evidence="1">DSM 41529</strain>
    </source>
</reference>
<keyword evidence="2" id="KW-1185">Reference proteome</keyword>
<dbReference type="PANTHER" id="PTHR38479">
    <property type="entry name" value="LMO0824 PROTEIN"/>
    <property type="match status" value="1"/>
</dbReference>
<keyword evidence="1" id="KW-0238">DNA-binding</keyword>
<dbReference type="RefSeq" id="WP_311726823.1">
    <property type="nucleotide sequence ID" value="NZ_JAVRFD010000014.1"/>
</dbReference>
<name>A0ABU2XKA2_9ACTN</name>
<dbReference type="GO" id="GO:0003677">
    <property type="term" value="F:DNA binding"/>
    <property type="evidence" value="ECO:0007669"/>
    <property type="project" value="UniProtKB-KW"/>
</dbReference>
<organism evidence="1 2">
    <name type="scientific">Streptomyces lonegramiae</name>
    <dbReference type="NCBI Taxonomy" id="3075524"/>
    <lineage>
        <taxon>Bacteria</taxon>
        <taxon>Bacillati</taxon>
        <taxon>Actinomycetota</taxon>
        <taxon>Actinomycetes</taxon>
        <taxon>Kitasatosporales</taxon>
        <taxon>Streptomycetaceae</taxon>
        <taxon>Streptomyces</taxon>
    </lineage>
</organism>
<dbReference type="EMBL" id="JAVRFD010000014">
    <property type="protein sequence ID" value="MDT0546348.1"/>
    <property type="molecule type" value="Genomic_DNA"/>
</dbReference>
<dbReference type="Pfam" id="PF06224">
    <property type="entry name" value="AlkZ-like"/>
    <property type="match status" value="1"/>
</dbReference>
<dbReference type="PANTHER" id="PTHR38479:SF2">
    <property type="entry name" value="WINGED HELIX DNA-BINDING DOMAIN-CONTAINING PROTEIN"/>
    <property type="match status" value="1"/>
</dbReference>
<comment type="caution">
    <text evidence="1">The sequence shown here is derived from an EMBL/GenBank/DDBJ whole genome shotgun (WGS) entry which is preliminary data.</text>
</comment>
<sequence>MEITARALNRATLGRQLLLRRESLGTVDAVRRVVALQAQHAASPYVALWNRLAGFAPAELDAAFADRAVVKATLMRITLHAVHAEDYQGFREAMEPTLYGSRLGYRFAAAGLTPADAHELLPGLLSFAERPRTAAEMEAWLEERLGVEKKAGAWWGLKGYAPLHHAVTGGPWSFGWRPSFRAARTGALSARGREISPEALRSLLLRYLEGFGPASVADMAQFAMVQRTPIRQALRALDGAAEELQGPDGAALFDLPGAPRPPADTPAPPRLMAMWDSILLAYADRGRVIPPDYRRVVIRNNGDVLPTLLVDGYVAGVWRPVDGGIEATAFHELPPAVWDGLAAEARSLTALLADRDPRPYSRYDHWWAKLSGAQVRVLPG</sequence>